<dbReference type="EMBL" id="JRPY01000106">
    <property type="protein sequence ID" value="KJX74623.1"/>
    <property type="molecule type" value="Genomic_DNA"/>
</dbReference>
<evidence type="ECO:0000313" key="1">
    <source>
        <dbReference type="EMBL" id="KJX74623.1"/>
    </source>
</evidence>
<dbReference type="RefSeq" id="WP_045843847.1">
    <property type="nucleotide sequence ID" value="NZ_CP083405.1"/>
</dbReference>
<dbReference type="Pfam" id="PF10783">
    <property type="entry name" value="DUF2599"/>
    <property type="match status" value="1"/>
</dbReference>
<dbReference type="OrthoDB" id="4412570at2"/>
<dbReference type="STRING" id="480418.GCA_000975265_03515"/>
<reference evidence="1 2" key="1">
    <citation type="journal article" date="2015" name="Proc. Natl. Acad. Sci. U.S.A.">
        <title>Insight into the evolution and origin of leprosy bacilli from the genome sequence of Mycobacterium lepromatosis.</title>
        <authorList>
            <person name="Singh P."/>
            <person name="Benjak A."/>
            <person name="Schuenemann V.J."/>
            <person name="Herbig A."/>
            <person name="Avanzi C."/>
            <person name="Busso P."/>
            <person name="Nieselt K."/>
            <person name="Krause J."/>
            <person name="Vera-Cabrera L."/>
            <person name="Cole S.T."/>
        </authorList>
    </citation>
    <scope>NUCLEOTIDE SEQUENCE [LARGE SCALE GENOMIC DNA]</scope>
    <source>
        <strain evidence="1 2">Mx1-22A</strain>
    </source>
</reference>
<proteinExistence type="predicted"/>
<protein>
    <submittedName>
        <fullName evidence="1">Uncharacterized protein</fullName>
    </submittedName>
</protein>
<dbReference type="AlphaFoldDB" id="A0A0F4EP17"/>
<dbReference type="PATRIC" id="fig|480418.6.peg.5247"/>
<evidence type="ECO:0000313" key="2">
    <source>
        <dbReference type="Proteomes" id="UP000053699"/>
    </source>
</evidence>
<comment type="caution">
    <text evidence="1">The sequence shown here is derived from an EMBL/GenBank/DDBJ whole genome shotgun (WGS) entry which is preliminary data.</text>
</comment>
<sequence length="126" mass="13870">MSSLLRLSYVPPFVDHTEWTRWRSLISLCFDPKLSGRASAMQLGVAAADETWSGVLTLSPDAEDADTAGMRAQFICRGQFVEFVQPSKISSNLEPWRPAIDDFEMFVAGCNPGISEGTQQADEGPR</sequence>
<organism evidence="1 2">
    <name type="scientific">Mycobacterium lepromatosis</name>
    <dbReference type="NCBI Taxonomy" id="480418"/>
    <lineage>
        <taxon>Bacteria</taxon>
        <taxon>Bacillati</taxon>
        <taxon>Actinomycetota</taxon>
        <taxon>Actinomycetes</taxon>
        <taxon>Mycobacteriales</taxon>
        <taxon>Mycobacteriaceae</taxon>
        <taxon>Mycobacterium</taxon>
    </lineage>
</organism>
<name>A0A0F4EP17_9MYCO</name>
<dbReference type="InterPro" id="IPR019719">
    <property type="entry name" value="DUF2599"/>
</dbReference>
<dbReference type="Proteomes" id="UP000053699">
    <property type="component" value="Unassembled WGS sequence"/>
</dbReference>
<accession>A0A0F4EP17</accession>
<keyword evidence="2" id="KW-1185">Reference proteome</keyword>
<gene>
    <name evidence="1" type="ORF">MLPM_2452</name>
</gene>